<evidence type="ECO:0000313" key="2">
    <source>
        <dbReference type="EMBL" id="KAK8477665.1"/>
    </source>
</evidence>
<name>A0ABR1ZC83_9ROSI</name>
<feature type="compositionally biased region" description="Low complexity" evidence="1">
    <location>
        <begin position="159"/>
        <end position="172"/>
    </location>
</feature>
<protein>
    <submittedName>
        <fullName evidence="2">Uncharacterized protein</fullName>
    </submittedName>
</protein>
<feature type="compositionally biased region" description="Basic and acidic residues" evidence="1">
    <location>
        <begin position="1"/>
        <end position="11"/>
    </location>
</feature>
<comment type="caution">
    <text evidence="2">The sequence shown here is derived from an EMBL/GenBank/DDBJ whole genome shotgun (WGS) entry which is preliminary data.</text>
</comment>
<evidence type="ECO:0000256" key="1">
    <source>
        <dbReference type="SAM" id="MobiDB-lite"/>
    </source>
</evidence>
<dbReference type="Proteomes" id="UP001396334">
    <property type="component" value="Unassembled WGS sequence"/>
</dbReference>
<keyword evidence="3" id="KW-1185">Reference proteome</keyword>
<feature type="region of interest" description="Disordered" evidence="1">
    <location>
        <begin position="148"/>
        <end position="179"/>
    </location>
</feature>
<evidence type="ECO:0000313" key="3">
    <source>
        <dbReference type="Proteomes" id="UP001396334"/>
    </source>
</evidence>
<gene>
    <name evidence="2" type="ORF">V6N11_035668</name>
</gene>
<feature type="region of interest" description="Disordered" evidence="1">
    <location>
        <begin position="1"/>
        <end position="23"/>
    </location>
</feature>
<proteinExistence type="predicted"/>
<organism evidence="2 3">
    <name type="scientific">Hibiscus sabdariffa</name>
    <name type="common">roselle</name>
    <dbReference type="NCBI Taxonomy" id="183260"/>
    <lineage>
        <taxon>Eukaryota</taxon>
        <taxon>Viridiplantae</taxon>
        <taxon>Streptophyta</taxon>
        <taxon>Embryophyta</taxon>
        <taxon>Tracheophyta</taxon>
        <taxon>Spermatophyta</taxon>
        <taxon>Magnoliopsida</taxon>
        <taxon>eudicotyledons</taxon>
        <taxon>Gunneridae</taxon>
        <taxon>Pentapetalae</taxon>
        <taxon>rosids</taxon>
        <taxon>malvids</taxon>
        <taxon>Malvales</taxon>
        <taxon>Malvaceae</taxon>
        <taxon>Malvoideae</taxon>
        <taxon>Hibiscus</taxon>
    </lineage>
</organism>
<sequence>MGQSIQEKDIPLSRQGQGAQEKFPNQWAKPVQTCMEGGGSSTLNSHSMKQIISHIEEEEMWNRRYFMGSVTLLESRYIVEISLDLGENTNHTLDCEKVTMLITTSIESKISEVVEIEVGNLSFMVRVEEKGVLDHSAQLQVEAANLKKNSKKLNHDNKSNSNTSLDSSMSPSPVKGGSWQEVEDDCFRSFGSASDSSMSPSPVKGGSWQEVEDDVINVVLMGKELSHYCDVENCMSNILGEEELMGKASRLPNHLVLMLSLMDVWKREKILMVLR</sequence>
<reference evidence="2 3" key="1">
    <citation type="journal article" date="2024" name="G3 (Bethesda)">
        <title>Genome assembly of Hibiscus sabdariffa L. provides insights into metabolisms of medicinal natural products.</title>
        <authorList>
            <person name="Kim T."/>
        </authorList>
    </citation>
    <scope>NUCLEOTIDE SEQUENCE [LARGE SCALE GENOMIC DNA]</scope>
    <source>
        <strain evidence="2">TK-2024</strain>
        <tissue evidence="2">Old leaves</tissue>
    </source>
</reference>
<accession>A0ABR1ZC83</accession>
<dbReference type="EMBL" id="JBBPBN010001724">
    <property type="protein sequence ID" value="KAK8477665.1"/>
    <property type="molecule type" value="Genomic_DNA"/>
</dbReference>